<evidence type="ECO:0000313" key="3">
    <source>
        <dbReference type="EMBL" id="WQB70804.1"/>
    </source>
</evidence>
<dbReference type="NCBIfam" id="TIGR01167">
    <property type="entry name" value="LPXTG_anchor"/>
    <property type="match status" value="1"/>
</dbReference>
<keyword evidence="2" id="KW-0472">Membrane</keyword>
<feature type="compositionally biased region" description="Low complexity" evidence="1">
    <location>
        <begin position="35"/>
        <end position="53"/>
    </location>
</feature>
<name>A0ABZ0VCE4_9MICO</name>
<dbReference type="Proteomes" id="UP001324533">
    <property type="component" value="Chromosome"/>
</dbReference>
<proteinExistence type="predicted"/>
<sequence>MIAATNAGDVAPGEGGVDVLVDIAPAETPSPTPTPTVTSTPSVTPTPGVTAAPGSGGSVPDGLGATGVDPTAAIVLGAALLLSGVAALLARRRRRISAR</sequence>
<gene>
    <name evidence="3" type="ORF">T9R20_02265</name>
</gene>
<organism evidence="3 4">
    <name type="scientific">Microbacterium invictum</name>
    <dbReference type="NCBI Taxonomy" id="515415"/>
    <lineage>
        <taxon>Bacteria</taxon>
        <taxon>Bacillati</taxon>
        <taxon>Actinomycetota</taxon>
        <taxon>Actinomycetes</taxon>
        <taxon>Micrococcales</taxon>
        <taxon>Microbacteriaceae</taxon>
        <taxon>Microbacterium</taxon>
    </lineage>
</organism>
<dbReference type="RefSeq" id="WP_322410940.1">
    <property type="nucleotide sequence ID" value="NZ_CP139779.1"/>
</dbReference>
<dbReference type="EMBL" id="CP139779">
    <property type="protein sequence ID" value="WQB70804.1"/>
    <property type="molecule type" value="Genomic_DNA"/>
</dbReference>
<accession>A0ABZ0VCE4</accession>
<keyword evidence="2" id="KW-1133">Transmembrane helix</keyword>
<keyword evidence="4" id="KW-1185">Reference proteome</keyword>
<feature type="region of interest" description="Disordered" evidence="1">
    <location>
        <begin position="24"/>
        <end position="63"/>
    </location>
</feature>
<protein>
    <submittedName>
        <fullName evidence="3">LPXTG cell wall anchor domain-containing protein</fullName>
    </submittedName>
</protein>
<keyword evidence="2" id="KW-0812">Transmembrane</keyword>
<evidence type="ECO:0000256" key="2">
    <source>
        <dbReference type="SAM" id="Phobius"/>
    </source>
</evidence>
<reference evidence="3 4" key="1">
    <citation type="submission" date="2023-06" db="EMBL/GenBank/DDBJ databases">
        <title>Rock-solubilizing bacteria, Microbacterium invictum, promotes re-establishment of vegetation in rocky wasteland by accelerating rock bio-weathering and reshaping soil bacterial community.</title>
        <authorList>
            <person name="Liu C."/>
        </authorList>
    </citation>
    <scope>NUCLEOTIDE SEQUENCE [LARGE SCALE GENOMIC DNA]</scope>
    <source>
        <strain evidence="3 4">X-18</strain>
    </source>
</reference>
<evidence type="ECO:0000313" key="4">
    <source>
        <dbReference type="Proteomes" id="UP001324533"/>
    </source>
</evidence>
<evidence type="ECO:0000256" key="1">
    <source>
        <dbReference type="SAM" id="MobiDB-lite"/>
    </source>
</evidence>
<feature type="transmembrane region" description="Helical" evidence="2">
    <location>
        <begin position="71"/>
        <end position="90"/>
    </location>
</feature>